<evidence type="ECO:0000259" key="3">
    <source>
        <dbReference type="Pfam" id="PF10073"/>
    </source>
</evidence>
<dbReference type="InterPro" id="IPR018753">
    <property type="entry name" value="GapR-like"/>
</dbReference>
<name>D8JTB8_HYPDA</name>
<keyword evidence="5" id="KW-1185">Reference proteome</keyword>
<sequence length="97" mass="11187">MSTLQASAQNQLRQFVEQIERLEEEKKQIASDIRDKYTEAKAVGFDVKALRQIVRLRKKSNQEREEEESILEVYMHALGMLEQAPAEHVVDAMIAAE</sequence>
<gene>
    <name evidence="4" type="ordered locus">Hden_2640</name>
</gene>
<dbReference type="NCBIfam" id="NF010247">
    <property type="entry name" value="PRK13694.1"/>
    <property type="match status" value="1"/>
</dbReference>
<dbReference type="InterPro" id="IPR046367">
    <property type="entry name" value="GapR-like_DNA-bd"/>
</dbReference>
<evidence type="ECO:0000256" key="1">
    <source>
        <dbReference type="HAMAP-Rule" id="MF_00797"/>
    </source>
</evidence>
<dbReference type="HAMAP" id="MF_00797">
    <property type="entry name" value="UPF0335"/>
    <property type="match status" value="1"/>
</dbReference>
<feature type="coiled-coil region" evidence="2">
    <location>
        <begin position="5"/>
        <end position="39"/>
    </location>
</feature>
<reference evidence="5" key="1">
    <citation type="journal article" date="2011" name="J. Bacteriol.">
        <title>Genome sequences of eight morphologically diverse alphaproteobacteria.</title>
        <authorList>
            <consortium name="US DOE Joint Genome Institute"/>
            <person name="Brown P.J."/>
            <person name="Kysela D.T."/>
            <person name="Buechlein A."/>
            <person name="Hemmerich C."/>
            <person name="Brun Y.V."/>
        </authorList>
    </citation>
    <scope>NUCLEOTIDE SEQUENCE [LARGE SCALE GENOMIC DNA]</scope>
    <source>
        <strain evidence="5">ATCC 51888 / DSM 1869 / NCIB 11706 / TK 0415</strain>
    </source>
</reference>
<protein>
    <recommendedName>
        <fullName evidence="1">UPF0335 protein Hden_2640</fullName>
    </recommendedName>
</protein>
<dbReference type="OrthoDB" id="9813793at2"/>
<dbReference type="STRING" id="582899.Hden_2640"/>
<comment type="similarity">
    <text evidence="1">Belongs to the UPF0335 family.</text>
</comment>
<dbReference type="eggNOG" id="COG3750">
    <property type="taxonomic scope" value="Bacteria"/>
</dbReference>
<evidence type="ECO:0000313" key="4">
    <source>
        <dbReference type="EMBL" id="ADJ24436.1"/>
    </source>
</evidence>
<proteinExistence type="inferred from homology"/>
<organism evidence="4 5">
    <name type="scientific">Hyphomicrobium denitrificans (strain ATCC 51888 / DSM 1869 / NCIMB 11706 / TK 0415)</name>
    <dbReference type="NCBI Taxonomy" id="582899"/>
    <lineage>
        <taxon>Bacteria</taxon>
        <taxon>Pseudomonadati</taxon>
        <taxon>Pseudomonadota</taxon>
        <taxon>Alphaproteobacteria</taxon>
        <taxon>Hyphomicrobiales</taxon>
        <taxon>Hyphomicrobiaceae</taxon>
        <taxon>Hyphomicrobium</taxon>
    </lineage>
</organism>
<evidence type="ECO:0000256" key="2">
    <source>
        <dbReference type="SAM" id="Coils"/>
    </source>
</evidence>
<dbReference type="Proteomes" id="UP000002033">
    <property type="component" value="Chromosome"/>
</dbReference>
<keyword evidence="2" id="KW-0175">Coiled coil</keyword>
<dbReference type="EMBL" id="CP002083">
    <property type="protein sequence ID" value="ADJ24436.1"/>
    <property type="molecule type" value="Genomic_DNA"/>
</dbReference>
<dbReference type="HOGENOM" id="CLU_158651_3_0_5"/>
<dbReference type="Pfam" id="PF10073">
    <property type="entry name" value="GapR_DNA-bd"/>
    <property type="match status" value="1"/>
</dbReference>
<dbReference type="KEGG" id="hdn:Hden_2640"/>
<feature type="domain" description="GapR-like DNA-binding" evidence="3">
    <location>
        <begin position="8"/>
        <end position="79"/>
    </location>
</feature>
<evidence type="ECO:0000313" key="5">
    <source>
        <dbReference type="Proteomes" id="UP000002033"/>
    </source>
</evidence>
<dbReference type="AlphaFoldDB" id="D8JTB8"/>
<accession>D8JTB8</accession>
<dbReference type="GO" id="GO:0003677">
    <property type="term" value="F:DNA binding"/>
    <property type="evidence" value="ECO:0007669"/>
    <property type="project" value="InterPro"/>
</dbReference>
<dbReference type="RefSeq" id="WP_013216595.1">
    <property type="nucleotide sequence ID" value="NC_014313.1"/>
</dbReference>